<gene>
    <name evidence="3" type="ORF">ATO11_13445</name>
</gene>
<organism evidence="3 4">
    <name type="scientific">Pseudaestuariivita atlantica</name>
    <dbReference type="NCBI Taxonomy" id="1317121"/>
    <lineage>
        <taxon>Bacteria</taxon>
        <taxon>Pseudomonadati</taxon>
        <taxon>Pseudomonadota</taxon>
        <taxon>Alphaproteobacteria</taxon>
        <taxon>Rhodobacterales</taxon>
        <taxon>Paracoccaceae</taxon>
        <taxon>Pseudaestuariivita</taxon>
    </lineage>
</organism>
<evidence type="ECO:0000256" key="2">
    <source>
        <dbReference type="PROSITE-ProRule" id="PRU00339"/>
    </source>
</evidence>
<feature type="repeat" description="TPR" evidence="2">
    <location>
        <begin position="119"/>
        <end position="152"/>
    </location>
</feature>
<feature type="repeat" description="TPR" evidence="2">
    <location>
        <begin position="153"/>
        <end position="186"/>
    </location>
</feature>
<dbReference type="Proteomes" id="UP000036938">
    <property type="component" value="Unassembled WGS sequence"/>
</dbReference>
<dbReference type="InterPro" id="IPR026634">
    <property type="entry name" value="TPST-like"/>
</dbReference>
<dbReference type="Pfam" id="PF13181">
    <property type="entry name" value="TPR_8"/>
    <property type="match status" value="1"/>
</dbReference>
<keyword evidence="4" id="KW-1185">Reference proteome</keyword>
<reference evidence="3 4" key="1">
    <citation type="journal article" date="2015" name="Int. J. Syst. Evol. Microbiol.">
        <title>Aestuariivita atlantica sp. nov., isolated from deep sea sediment of the Atlantic Ocean.</title>
        <authorList>
            <person name="Li G."/>
            <person name="Lai Q."/>
            <person name="Du Y."/>
            <person name="Liu X."/>
            <person name="Sun F."/>
            <person name="Shao Z."/>
        </authorList>
    </citation>
    <scope>NUCLEOTIDE SEQUENCE [LARGE SCALE GENOMIC DNA]</scope>
    <source>
        <strain evidence="3 4">22II-S11-z3</strain>
    </source>
</reference>
<keyword evidence="2" id="KW-0802">TPR repeat</keyword>
<feature type="repeat" description="TPR" evidence="2">
    <location>
        <begin position="294"/>
        <end position="327"/>
    </location>
</feature>
<evidence type="ECO:0000256" key="1">
    <source>
        <dbReference type="ARBA" id="ARBA00022679"/>
    </source>
</evidence>
<protein>
    <submittedName>
        <fullName evidence="3">Uncharacterized protein</fullName>
    </submittedName>
</protein>
<dbReference type="AlphaFoldDB" id="A0A0L1JNI4"/>
<sequence>MTSAPSTKDADAIVEKINAALPRIRRHQNAGRHDEANEGIRALIDEYGPLPQLLQMQASGASKAGDRARGRALLEEALLKAPDDVSIMVDLGSLMADDGDLDAATELFQQAVDTAPNYALARANLGAAQVLRKEYRKAILNLQKAIELDDSLTDSRHNLAQAYLRMGNYKPSVDVLFRILADDPQDVSAHVSLAHALYRFERHEAAEHHARRALELNPNASEAMLYLGSILASSGRVEEGVSALRSIVGKPGIGLAALTRLVYLRKIQPGDPELDALDRFEAEADRIEDRDALAGLMFARGKAAEDIGDYDAAITYFTRANDITAEQYPHDQSVLDARAARMREVVTPELITRHRSAGLETHAPIFICGMPRSGTTLTEQMFSRHSAVQAGGEMTATMAAFRFAPEVKDVLEGEMEPDTLTDDMITVMAENYVQFLHANGLRSEYVTDKMPSNYLYVGLLALAFPRARFLIMRRHPMDCLLSNFTQNFGRNQPFSTRFEHLAAAYDTFDELASYWAKVLPGQVREVPYEALVADPRAMMEDLLDFVGLAWEPAVLDHASSSRNVNTASVVQVRQPVYKSSVKRWQRYGPRLEGLALALRKHLTEEELAACGVTKLQ</sequence>
<dbReference type="STRING" id="1317121.ATO11_13445"/>
<dbReference type="PANTHER" id="PTHR12788">
    <property type="entry name" value="PROTEIN-TYROSINE SULFOTRANSFERASE 2"/>
    <property type="match status" value="1"/>
</dbReference>
<feature type="repeat" description="TPR" evidence="2">
    <location>
        <begin position="187"/>
        <end position="220"/>
    </location>
</feature>
<dbReference type="OrthoDB" id="9800698at2"/>
<feature type="repeat" description="TPR" evidence="2">
    <location>
        <begin position="85"/>
        <end position="118"/>
    </location>
</feature>
<dbReference type="SMART" id="SM00028">
    <property type="entry name" value="TPR"/>
    <property type="match status" value="6"/>
</dbReference>
<dbReference type="SUPFAM" id="SSF52540">
    <property type="entry name" value="P-loop containing nucleoside triphosphate hydrolases"/>
    <property type="match status" value="1"/>
</dbReference>
<dbReference type="Pfam" id="PF13432">
    <property type="entry name" value="TPR_16"/>
    <property type="match status" value="2"/>
</dbReference>
<dbReference type="EMBL" id="AQQZ01000006">
    <property type="protein sequence ID" value="KNG92938.1"/>
    <property type="molecule type" value="Genomic_DNA"/>
</dbReference>
<dbReference type="GO" id="GO:0008476">
    <property type="term" value="F:protein-tyrosine sulfotransferase activity"/>
    <property type="evidence" value="ECO:0007669"/>
    <property type="project" value="InterPro"/>
</dbReference>
<comment type="caution">
    <text evidence="3">The sequence shown here is derived from an EMBL/GenBank/DDBJ whole genome shotgun (WGS) entry which is preliminary data.</text>
</comment>
<accession>A0A0L1JNI4</accession>
<dbReference type="InterPro" id="IPR011990">
    <property type="entry name" value="TPR-like_helical_dom_sf"/>
</dbReference>
<dbReference type="PROSITE" id="PS50005">
    <property type="entry name" value="TPR"/>
    <property type="match status" value="5"/>
</dbReference>
<dbReference type="PANTHER" id="PTHR12788:SF10">
    <property type="entry name" value="PROTEIN-TYROSINE SULFOTRANSFERASE"/>
    <property type="match status" value="1"/>
</dbReference>
<evidence type="ECO:0000313" key="4">
    <source>
        <dbReference type="Proteomes" id="UP000036938"/>
    </source>
</evidence>
<dbReference type="SUPFAM" id="SSF48452">
    <property type="entry name" value="TPR-like"/>
    <property type="match status" value="1"/>
</dbReference>
<dbReference type="RefSeq" id="WP_050531423.1">
    <property type="nucleotide sequence ID" value="NZ_AQQZ01000006.1"/>
</dbReference>
<keyword evidence="1" id="KW-0808">Transferase</keyword>
<dbReference type="PATRIC" id="fig|1317121.7.peg.3408"/>
<dbReference type="Pfam" id="PF13469">
    <property type="entry name" value="Sulfotransfer_3"/>
    <property type="match status" value="1"/>
</dbReference>
<proteinExistence type="predicted"/>
<evidence type="ECO:0000313" key="3">
    <source>
        <dbReference type="EMBL" id="KNG92938.1"/>
    </source>
</evidence>
<name>A0A0L1JNI4_9RHOB</name>
<dbReference type="Gene3D" id="1.25.40.10">
    <property type="entry name" value="Tetratricopeptide repeat domain"/>
    <property type="match status" value="2"/>
</dbReference>
<dbReference type="Gene3D" id="3.40.50.300">
    <property type="entry name" value="P-loop containing nucleotide triphosphate hydrolases"/>
    <property type="match status" value="1"/>
</dbReference>
<dbReference type="Pfam" id="PF14559">
    <property type="entry name" value="TPR_19"/>
    <property type="match status" value="1"/>
</dbReference>
<dbReference type="InterPro" id="IPR027417">
    <property type="entry name" value="P-loop_NTPase"/>
</dbReference>
<dbReference type="InterPro" id="IPR019734">
    <property type="entry name" value="TPR_rpt"/>
</dbReference>